<sequence length="218" mass="24461">MSKRIRIDFVSDVSCPWCAIGLKSLETALARAADVVSADLHIQPFELNPDMGPEGQDIGEHITQKYGATPEQQEHSREMIRQRGESVGFTFDMGRRGRIYNTFDAHRLLHWVGEEFGADKQLELKMALFEAYFTKGLDPSSHDVLLRVAEDVGLDKEQAANVLESNEFAGEVREAEQFFQRAGIHSVPAIIIDQRHLISGGQPPDVFERALREIAAQD</sequence>
<dbReference type="SUPFAM" id="SSF52833">
    <property type="entry name" value="Thioredoxin-like"/>
    <property type="match status" value="1"/>
</dbReference>
<comment type="caution">
    <text evidence="2">The sequence shown here is derived from an EMBL/GenBank/DDBJ whole genome shotgun (WGS) entry which is preliminary data.</text>
</comment>
<gene>
    <name evidence="2" type="ORF">NX773_00795</name>
</gene>
<dbReference type="Gene3D" id="3.40.30.10">
    <property type="entry name" value="Glutaredoxin"/>
    <property type="match status" value="1"/>
</dbReference>
<dbReference type="InterPro" id="IPR036249">
    <property type="entry name" value="Thioredoxin-like_sf"/>
</dbReference>
<protein>
    <submittedName>
        <fullName evidence="2">DsbA family oxidoreductase</fullName>
    </submittedName>
</protein>
<dbReference type="EMBL" id="JANUGV010000001">
    <property type="protein sequence ID" value="MCS0606701.1"/>
    <property type="molecule type" value="Genomic_DNA"/>
</dbReference>
<proteinExistence type="predicted"/>
<accession>A0ABT2BDU2</accession>
<dbReference type="InterPro" id="IPR001853">
    <property type="entry name" value="DSBA-like_thioredoxin_dom"/>
</dbReference>
<keyword evidence="3" id="KW-1185">Reference proteome</keyword>
<name>A0ABT2BDU2_9BURK</name>
<dbReference type="CDD" id="cd03024">
    <property type="entry name" value="DsbA_FrnE"/>
    <property type="match status" value="1"/>
</dbReference>
<evidence type="ECO:0000313" key="2">
    <source>
        <dbReference type="EMBL" id="MCS0606701.1"/>
    </source>
</evidence>
<dbReference type="PANTHER" id="PTHR13887">
    <property type="entry name" value="GLUTATHIONE S-TRANSFERASE KAPPA"/>
    <property type="match status" value="1"/>
</dbReference>
<dbReference type="RefSeq" id="WP_258854505.1">
    <property type="nucleotide sequence ID" value="NZ_JANUGV010000001.1"/>
</dbReference>
<organism evidence="2 3">
    <name type="scientific">Massilia solisilvae</name>
    <dbReference type="NCBI Taxonomy" id="1811225"/>
    <lineage>
        <taxon>Bacteria</taxon>
        <taxon>Pseudomonadati</taxon>
        <taxon>Pseudomonadota</taxon>
        <taxon>Betaproteobacteria</taxon>
        <taxon>Burkholderiales</taxon>
        <taxon>Oxalobacteraceae</taxon>
        <taxon>Telluria group</taxon>
        <taxon>Massilia</taxon>
    </lineage>
</organism>
<evidence type="ECO:0000313" key="3">
    <source>
        <dbReference type="Proteomes" id="UP001205861"/>
    </source>
</evidence>
<dbReference type="Pfam" id="PF01323">
    <property type="entry name" value="DSBA"/>
    <property type="match status" value="1"/>
</dbReference>
<dbReference type="PANTHER" id="PTHR13887:SF41">
    <property type="entry name" value="THIOREDOXIN SUPERFAMILY PROTEIN"/>
    <property type="match status" value="1"/>
</dbReference>
<feature type="domain" description="DSBA-like thioredoxin" evidence="1">
    <location>
        <begin position="7"/>
        <end position="211"/>
    </location>
</feature>
<evidence type="ECO:0000259" key="1">
    <source>
        <dbReference type="Pfam" id="PF01323"/>
    </source>
</evidence>
<dbReference type="Proteomes" id="UP001205861">
    <property type="component" value="Unassembled WGS sequence"/>
</dbReference>
<reference evidence="2 3" key="1">
    <citation type="submission" date="2022-08" db="EMBL/GenBank/DDBJ databases">
        <title>Reclassification of Massilia species as members of the genera Telluria, Duganella, Pseudoduganella, Mokoshia gen. nov. and Zemynaea gen. nov. using orthogonal and non-orthogonal genome-based approaches.</title>
        <authorList>
            <person name="Bowman J.P."/>
        </authorList>
    </citation>
    <scope>NUCLEOTIDE SEQUENCE [LARGE SCALE GENOMIC DNA]</scope>
    <source>
        <strain evidence="2 3">JCM 31607</strain>
    </source>
</reference>